<feature type="chain" id="PRO_5046959520" description="Outer membrane protein assembly factor BamA" evidence="9">
    <location>
        <begin position="19"/>
        <end position="844"/>
    </location>
</feature>
<dbReference type="RefSeq" id="WP_284583029.1">
    <property type="nucleotide sequence ID" value="NZ_CP106831.1"/>
</dbReference>
<gene>
    <name evidence="11" type="primary">bamA</name>
    <name evidence="11" type="ORF">OBA43_09125</name>
</gene>
<evidence type="ECO:0000256" key="9">
    <source>
        <dbReference type="SAM" id="SignalP"/>
    </source>
</evidence>
<dbReference type="PIRSF" id="PIRSF006076">
    <property type="entry name" value="OM_assembly_OMP85"/>
    <property type="match status" value="1"/>
</dbReference>
<dbReference type="InterPro" id="IPR034746">
    <property type="entry name" value="POTRA"/>
</dbReference>
<dbReference type="InterPro" id="IPR000184">
    <property type="entry name" value="Bac_surfAg_D15"/>
</dbReference>
<keyword evidence="2" id="KW-1134">Transmembrane beta strand</keyword>
<evidence type="ECO:0000259" key="10">
    <source>
        <dbReference type="PROSITE" id="PS51779"/>
    </source>
</evidence>
<evidence type="ECO:0000256" key="7">
    <source>
        <dbReference type="ARBA" id="ARBA00023237"/>
    </source>
</evidence>
<protein>
    <recommendedName>
        <fullName evidence="8">Outer membrane protein assembly factor BamA</fullName>
    </recommendedName>
</protein>
<feature type="signal peptide" evidence="9">
    <location>
        <begin position="1"/>
        <end position="18"/>
    </location>
</feature>
<evidence type="ECO:0000256" key="5">
    <source>
        <dbReference type="ARBA" id="ARBA00022737"/>
    </source>
</evidence>
<organism evidence="11 12">
    <name type="scientific">Empedobacter falsenii</name>
    <dbReference type="NCBI Taxonomy" id="343874"/>
    <lineage>
        <taxon>Bacteria</taxon>
        <taxon>Pseudomonadati</taxon>
        <taxon>Bacteroidota</taxon>
        <taxon>Flavobacteriia</taxon>
        <taxon>Flavobacteriales</taxon>
        <taxon>Weeksellaceae</taxon>
        <taxon>Empedobacter</taxon>
    </lineage>
</organism>
<dbReference type="InterPro" id="IPR023707">
    <property type="entry name" value="OM_assembly_BamA"/>
</dbReference>
<dbReference type="Proteomes" id="UP001223501">
    <property type="component" value="Chromosome"/>
</dbReference>
<evidence type="ECO:0000313" key="12">
    <source>
        <dbReference type="Proteomes" id="UP001223501"/>
    </source>
</evidence>
<evidence type="ECO:0000256" key="4">
    <source>
        <dbReference type="ARBA" id="ARBA00022729"/>
    </source>
</evidence>
<keyword evidence="4 9" id="KW-0732">Signal</keyword>
<dbReference type="Gene3D" id="2.40.160.50">
    <property type="entry name" value="membrane protein fhac: a member of the omp85/tpsb transporter family"/>
    <property type="match status" value="1"/>
</dbReference>
<reference evidence="11 12" key="1">
    <citation type="submission" date="2022-09" db="EMBL/GenBank/DDBJ databases">
        <title>Whole genome sequencing analysis of tet(X)-positive Empedobacter falsenii YWS9-3.</title>
        <authorList>
            <person name="Chen C."/>
            <person name="Lv Y.-L."/>
        </authorList>
    </citation>
    <scope>NUCLEOTIDE SEQUENCE [LARGE SCALE GENOMIC DNA]</scope>
    <source>
        <strain evidence="11 12">YWS9-3_T</strain>
    </source>
</reference>
<evidence type="ECO:0000256" key="6">
    <source>
        <dbReference type="ARBA" id="ARBA00023136"/>
    </source>
</evidence>
<evidence type="ECO:0000313" key="11">
    <source>
        <dbReference type="EMBL" id="WIH96438.1"/>
    </source>
</evidence>
<keyword evidence="3" id="KW-0812">Transmembrane</keyword>
<comment type="subcellular location">
    <subcellularLocation>
        <location evidence="1">Membrane</location>
    </subcellularLocation>
</comment>
<keyword evidence="5" id="KW-0677">Repeat</keyword>
<evidence type="ECO:0000256" key="3">
    <source>
        <dbReference type="ARBA" id="ARBA00022692"/>
    </source>
</evidence>
<evidence type="ECO:0000256" key="8">
    <source>
        <dbReference type="NCBIfam" id="TIGR03303"/>
    </source>
</evidence>
<keyword evidence="12" id="KW-1185">Reference proteome</keyword>
<dbReference type="Pfam" id="PF07244">
    <property type="entry name" value="POTRA"/>
    <property type="match status" value="4"/>
</dbReference>
<feature type="domain" description="POTRA" evidence="10">
    <location>
        <begin position="292"/>
        <end position="375"/>
    </location>
</feature>
<dbReference type="NCBIfam" id="TIGR03303">
    <property type="entry name" value="OM_YaeT"/>
    <property type="match status" value="1"/>
</dbReference>
<evidence type="ECO:0000256" key="2">
    <source>
        <dbReference type="ARBA" id="ARBA00022452"/>
    </source>
</evidence>
<dbReference type="Gene3D" id="3.10.20.310">
    <property type="entry name" value="membrane protein fhac"/>
    <property type="match status" value="5"/>
</dbReference>
<dbReference type="PANTHER" id="PTHR12815">
    <property type="entry name" value="SORTING AND ASSEMBLY MACHINERY SAMM50 PROTEIN FAMILY MEMBER"/>
    <property type="match status" value="1"/>
</dbReference>
<accession>A0ABY8V4M2</accession>
<keyword evidence="6" id="KW-0472">Membrane</keyword>
<dbReference type="Pfam" id="PF01103">
    <property type="entry name" value="Omp85"/>
    <property type="match status" value="1"/>
</dbReference>
<dbReference type="PANTHER" id="PTHR12815:SF47">
    <property type="entry name" value="TRANSLOCATION AND ASSEMBLY MODULE SUBUNIT TAMA"/>
    <property type="match status" value="1"/>
</dbReference>
<keyword evidence="7" id="KW-0998">Cell outer membrane</keyword>
<proteinExistence type="predicted"/>
<name>A0ABY8V4M2_9FLAO</name>
<sequence length="844" mass="95197">MKKIFWTMCMLGAYMAQAQVVDSTKTIDSTQQDNFVLDYSNSKTFKLKDIIVTGDSKYSKNQIIRYAGFAIGEEIELPGTKVNNAVKKLWRSNIFSDIDLYVSKIEGDEVTLELALVSVPSLGEIKMNGVKKSQREDLIKQNKLNPGVKITQSLINSTNNRIKDYYTGKGYPNTTIKVDRQPIEGKEDEENITLDVNRGERVKIKKIIFEGNENLTSTRLRKKGMKNTKQKSINIFKSSKMIPEKFQEDLKTLVEEYKSVGFRDAKVESYDIEKVDDKNLLVKIKVNEGKPYFLGDVTFSGNSIYTSEQLQRIFGYKTGDRYDAVGINKKISGSEKDDDISTLYMDRGYLFARAIPVEKSVKNDTIDLEIKIFEGTQATLNKVTINGNTEAHDHILYRELRTKPGDLFSKSDIKRTMMELASLGYLEPTQIVPDIQPNQDNNTVDIEWKVAPKSSSQVELQGGYGAGTFIGTLGLTFGNFSLKNIFNKKAWKPIPMGDGQQLSLRAQAGNGYSNYSFSFVEPWIGGKRPTALSTSVYYSMYDYRDNYGEKAKLDILGASVGLTKLLTWPDDYFRLSNSISYQLYNFDNYAMSVGNMQYENGSSNNLNYTIGLSRNSAGPDPIFPQSGSEINLSFTTTVPYSAFKEKDYTKMDDVEKFKWLEYYKFKAKAYFYKELTGKLVLKAGGEFGVLGTYNRKIGTIPFERFYLGGTGLNQNRFDGREIISLRGYEDASNSGGQNGDITPEGGGTIYNKYSLELRYPITMSQTAKIYALTFAEGGNVWNNTSEFKPFELKRSAGAGVRIYMPAFGLLGFDFGYGFDKGFDKGFGQTERSGWQTHFIIGQQF</sequence>
<dbReference type="InterPro" id="IPR039910">
    <property type="entry name" value="D15-like"/>
</dbReference>
<dbReference type="EMBL" id="CP106831">
    <property type="protein sequence ID" value="WIH96438.1"/>
    <property type="molecule type" value="Genomic_DNA"/>
</dbReference>
<dbReference type="InterPro" id="IPR010827">
    <property type="entry name" value="BamA/TamA_POTRA"/>
</dbReference>
<dbReference type="PROSITE" id="PS51779">
    <property type="entry name" value="POTRA"/>
    <property type="match status" value="1"/>
</dbReference>
<evidence type="ECO:0000256" key="1">
    <source>
        <dbReference type="ARBA" id="ARBA00004370"/>
    </source>
</evidence>